<organism evidence="1 2">
    <name type="scientific">Pseudomonas phage TC6</name>
    <dbReference type="NCBI Taxonomy" id="2060947"/>
    <lineage>
        <taxon>Viruses</taxon>
        <taxon>Duplodnaviria</taxon>
        <taxon>Heunggongvirae</taxon>
        <taxon>Uroviricota</taxon>
        <taxon>Caudoviricetes</taxon>
        <taxon>Zobellviridae</taxon>
        <taxon>Paundecimvirus</taxon>
        <taxon>Paundecimvirus PA11</taxon>
    </lineage>
</organism>
<evidence type="ECO:0008006" key="3">
    <source>
        <dbReference type="Google" id="ProtNLM"/>
    </source>
</evidence>
<gene>
    <name evidence="1" type="primary">TC6_021</name>
</gene>
<reference evidence="1 2" key="1">
    <citation type="submission" date="2017-12" db="EMBL/GenBank/DDBJ databases">
        <title>Genomic identification of Pseudomonas aeruginosa phage TC6.</title>
        <authorList>
            <person name="Lu S."/>
            <person name="Tang C."/>
            <person name="Deng C."/>
            <person name="Zhang Y."/>
            <person name="Xiao C."/>
        </authorList>
    </citation>
    <scope>NUCLEOTIDE SEQUENCE [LARGE SCALE GENOMIC DNA]</scope>
</reference>
<dbReference type="Proteomes" id="UP000241282">
    <property type="component" value="Segment"/>
</dbReference>
<protein>
    <recommendedName>
        <fullName evidence="3">Holin</fullName>
    </recommendedName>
</protein>
<dbReference type="EMBL" id="MG676466">
    <property type="protein sequence ID" value="AUG88532.1"/>
    <property type="molecule type" value="Genomic_DNA"/>
</dbReference>
<evidence type="ECO:0000313" key="1">
    <source>
        <dbReference type="EMBL" id="AUG88532.1"/>
    </source>
</evidence>
<accession>A0A2H5BQG1</accession>
<sequence>MWIVDVIGGLAGLGKTWLEGKQKIQEAQINQQVTQINNDANWDNIQAEASKSSWKDEWLTILISVPMVLAFIPGADGIVEAGFKNLSECPEWYQYLIGVVFAASFGIKKVTDIFATRKR</sequence>
<evidence type="ECO:0000313" key="2">
    <source>
        <dbReference type="Proteomes" id="UP000241282"/>
    </source>
</evidence>
<name>A0A2H5BQG1_9CAUD</name>
<proteinExistence type="predicted"/>